<dbReference type="Pfam" id="PF18052">
    <property type="entry name" value="Rx_N"/>
    <property type="match status" value="1"/>
</dbReference>
<accession>A0ABC9AHJ0</accession>
<evidence type="ECO:0000313" key="13">
    <source>
        <dbReference type="Proteomes" id="UP001497457"/>
    </source>
</evidence>
<reference evidence="12" key="1">
    <citation type="submission" date="2024-10" db="EMBL/GenBank/DDBJ databases">
        <authorList>
            <person name="Ryan C."/>
        </authorList>
    </citation>
    <scope>NUCLEOTIDE SEQUENCE [LARGE SCALE GENOMIC DNA]</scope>
</reference>
<keyword evidence="3" id="KW-0677">Repeat</keyword>
<dbReference type="Proteomes" id="UP001497457">
    <property type="component" value="Chromosome 21rd"/>
</dbReference>
<dbReference type="GO" id="GO:0051707">
    <property type="term" value="P:response to other organism"/>
    <property type="evidence" value="ECO:0007669"/>
    <property type="project" value="UniProtKB-ARBA"/>
</dbReference>
<dbReference type="Gene3D" id="3.80.10.10">
    <property type="entry name" value="Ribonuclease Inhibitor"/>
    <property type="match status" value="1"/>
</dbReference>
<dbReference type="InterPro" id="IPR041118">
    <property type="entry name" value="Rx_N"/>
</dbReference>
<evidence type="ECO:0000256" key="3">
    <source>
        <dbReference type="ARBA" id="ARBA00022737"/>
    </source>
</evidence>
<feature type="domain" description="Disease resistance R13L4/SHOC-2-like LRR" evidence="11">
    <location>
        <begin position="1067"/>
        <end position="1171"/>
    </location>
</feature>
<dbReference type="InterPro" id="IPR032675">
    <property type="entry name" value="LRR_dom_sf"/>
</dbReference>
<feature type="region of interest" description="Disordered" evidence="7">
    <location>
        <begin position="1170"/>
        <end position="1204"/>
    </location>
</feature>
<dbReference type="PANTHER" id="PTHR23155:SF1135">
    <property type="entry name" value="OS08G0246300 PROTEIN"/>
    <property type="match status" value="1"/>
</dbReference>
<keyword evidence="13" id="KW-1185">Reference proteome</keyword>
<dbReference type="Gene3D" id="1.20.5.4130">
    <property type="match status" value="1"/>
</dbReference>
<dbReference type="SUPFAM" id="SSF52047">
    <property type="entry name" value="RNI-like"/>
    <property type="match status" value="1"/>
</dbReference>
<evidence type="ECO:0000259" key="8">
    <source>
        <dbReference type="Pfam" id="PF00931"/>
    </source>
</evidence>
<dbReference type="Pfam" id="PF00931">
    <property type="entry name" value="NB-ARC"/>
    <property type="match status" value="2"/>
</dbReference>
<keyword evidence="5" id="KW-0611">Plant defense</keyword>
<dbReference type="InterPro" id="IPR002182">
    <property type="entry name" value="NB-ARC"/>
</dbReference>
<keyword evidence="2" id="KW-0433">Leucine-rich repeat</keyword>
<evidence type="ECO:0000256" key="1">
    <source>
        <dbReference type="ARBA" id="ARBA00008894"/>
    </source>
</evidence>
<dbReference type="Pfam" id="PF23559">
    <property type="entry name" value="WHD_DRP"/>
    <property type="match status" value="1"/>
</dbReference>
<evidence type="ECO:0000259" key="10">
    <source>
        <dbReference type="Pfam" id="PF23559"/>
    </source>
</evidence>
<evidence type="ECO:0000256" key="7">
    <source>
        <dbReference type="SAM" id="MobiDB-lite"/>
    </source>
</evidence>
<dbReference type="SUPFAM" id="SSF52540">
    <property type="entry name" value="P-loop containing nucleoside triphosphate hydrolases"/>
    <property type="match status" value="2"/>
</dbReference>
<dbReference type="GO" id="GO:0000166">
    <property type="term" value="F:nucleotide binding"/>
    <property type="evidence" value="ECO:0007669"/>
    <property type="project" value="UniProtKB-KW"/>
</dbReference>
<feature type="domain" description="Disease resistance protein winged helix" evidence="10">
    <location>
        <begin position="942"/>
        <end position="1010"/>
    </location>
</feature>
<evidence type="ECO:0000259" key="9">
    <source>
        <dbReference type="Pfam" id="PF18052"/>
    </source>
</evidence>
<proteinExistence type="inferred from homology"/>
<dbReference type="CDD" id="cd14798">
    <property type="entry name" value="RX-CC_like"/>
    <property type="match status" value="1"/>
</dbReference>
<protein>
    <submittedName>
        <fullName evidence="12">Uncharacterized protein</fullName>
    </submittedName>
</protein>
<gene>
    <name evidence="12" type="ORF">URODEC1_LOCUS55417</name>
</gene>
<comment type="similarity">
    <text evidence="1">Belongs to the disease resistance NB-LRR family.</text>
</comment>
<evidence type="ECO:0000256" key="6">
    <source>
        <dbReference type="ARBA" id="ARBA00023054"/>
    </source>
</evidence>
<feature type="compositionally biased region" description="Polar residues" evidence="7">
    <location>
        <begin position="1170"/>
        <end position="1180"/>
    </location>
</feature>
<feature type="domain" description="NB-ARC" evidence="8">
    <location>
        <begin position="476"/>
        <end position="557"/>
    </location>
</feature>
<dbReference type="InterPro" id="IPR027417">
    <property type="entry name" value="P-loop_NTPase"/>
</dbReference>
<name>A0ABC9AHJ0_9POAL</name>
<keyword evidence="6" id="KW-0175">Coiled coil</keyword>
<dbReference type="PRINTS" id="PR00364">
    <property type="entry name" value="DISEASERSIST"/>
</dbReference>
<dbReference type="InterPro" id="IPR058922">
    <property type="entry name" value="WHD_DRP"/>
</dbReference>
<organism evidence="12 13">
    <name type="scientific">Urochloa decumbens</name>
    <dbReference type="NCBI Taxonomy" id="240449"/>
    <lineage>
        <taxon>Eukaryota</taxon>
        <taxon>Viridiplantae</taxon>
        <taxon>Streptophyta</taxon>
        <taxon>Embryophyta</taxon>
        <taxon>Tracheophyta</taxon>
        <taxon>Spermatophyta</taxon>
        <taxon>Magnoliopsida</taxon>
        <taxon>Liliopsida</taxon>
        <taxon>Poales</taxon>
        <taxon>Poaceae</taxon>
        <taxon>PACMAD clade</taxon>
        <taxon>Panicoideae</taxon>
        <taxon>Panicodae</taxon>
        <taxon>Paniceae</taxon>
        <taxon>Melinidinae</taxon>
        <taxon>Urochloa</taxon>
    </lineage>
</organism>
<dbReference type="GO" id="GO:0006952">
    <property type="term" value="P:defense response"/>
    <property type="evidence" value="ECO:0007669"/>
    <property type="project" value="UniProtKB-KW"/>
</dbReference>
<dbReference type="Pfam" id="PF23598">
    <property type="entry name" value="LRR_14"/>
    <property type="match status" value="2"/>
</dbReference>
<dbReference type="InterPro" id="IPR038005">
    <property type="entry name" value="RX-like_CC"/>
</dbReference>
<dbReference type="Gene3D" id="3.40.50.300">
    <property type="entry name" value="P-loop containing nucleotide triphosphate hydrolases"/>
    <property type="match status" value="2"/>
</dbReference>
<dbReference type="InterPro" id="IPR055414">
    <property type="entry name" value="LRR_R13L4/SHOC2-like"/>
</dbReference>
<dbReference type="InterPro" id="IPR044974">
    <property type="entry name" value="Disease_R_plants"/>
</dbReference>
<feature type="domain" description="Disease resistance R13L4/SHOC-2-like LRR" evidence="11">
    <location>
        <begin position="1228"/>
        <end position="1479"/>
    </location>
</feature>
<dbReference type="EMBL" id="OZ075131">
    <property type="protein sequence ID" value="CAL4979881.1"/>
    <property type="molecule type" value="Genomic_DNA"/>
</dbReference>
<evidence type="ECO:0000313" key="12">
    <source>
        <dbReference type="EMBL" id="CAL4979881.1"/>
    </source>
</evidence>
<evidence type="ECO:0000256" key="5">
    <source>
        <dbReference type="ARBA" id="ARBA00022821"/>
    </source>
</evidence>
<feature type="domain" description="NB-ARC" evidence="8">
    <location>
        <begin position="192"/>
        <end position="377"/>
    </location>
</feature>
<evidence type="ECO:0000259" key="11">
    <source>
        <dbReference type="Pfam" id="PF23598"/>
    </source>
</evidence>
<evidence type="ECO:0000256" key="2">
    <source>
        <dbReference type="ARBA" id="ARBA00022614"/>
    </source>
</evidence>
<feature type="domain" description="Disease resistance N-terminal" evidence="9">
    <location>
        <begin position="12"/>
        <end position="93"/>
    </location>
</feature>
<evidence type="ECO:0000256" key="4">
    <source>
        <dbReference type="ARBA" id="ARBA00022741"/>
    </source>
</evidence>
<sequence length="1487" mass="168989">MADLAVGISKTAVQLLADKVKSAIKEEAEQWQTLQQNLVFITGEFEMMQSFLNSADGEHVKSHVVRTWVRQVRDLSYDVEDCIEFVLHLDTERSWWLRLLPSCSCSCTEGSELPLDEAVTQIKQLKIRVDDVSQRNLRYRFGDSGSEPLTQQQFVSTSAIGAPGFDIVFAAKDTAARFRRGIDLNKLVTEGSNNDLRVISLWGTGDDLGTMSVIRNMYDDPKICRNFRCRAWVKVMHPVNPSDLIRSLVVQFYANSCHQHGETVSTDLQTWFCRLKLKKRRDALSWTETSAGDLVQEFVRLVNTHKYLIILEDLSTVVQWDAIRPYLRDSKNGSCIVVSTRHHEIASLCTGKPYQVSEIQRFSGNQTIRVFFNAGFKDARVITVEREPALLRWLSVNRLVGRDSEVEKLSNLIMIKDRHSTHKPHVVSVWGIPGSGRTEVVTNVCCRCYAEPGSDWYKMVILSGFSESSFQAENPPIDKCREFLQEYPCLVVIDDMPSKEFWDSIKVENMISSKSCIVVITTEESVAIHCAGSDDFVCSIRCLQPMAAFDLFQQEFQKQASQKDRDSSEEQTFPTRRKSFEEFAFNYFFGPDRQDEYTFQNNEDEAFQNNGNTLEEQAYQNQENTAAEQAFQNKGNSSGKHVFLNSGGTLEEQAYQNQENTIVEEAFQNNGNSSGEQALQNGNSFKEQALQSNGNSSCTKGKMIIEQPVQNNENSIEEQALQSNGNSCTNGDTIKEQPFQNNGNSVNEQAFQNDRDLLEEEILRYNGTSSFEQEFWSLFETNKQEEHALENKGSTFEELACYNSGSLFEGQAFQNSENSFEEQQNSEDILSFQCKGNFRQICQSEIDKKYVSMSPNDPNIKALVSRSGGFPQVIVALGRYLAKRRLSNVGTWEWQCQHLIGNFMQELQTNQDFYCLRSLLAWMHSYFRSSPSLMRCMLYLSIFPREQTFQRRRLVRRWIAEGYAKGTESSSSEEFADQLFDKFTCQSVMRQVTPTNMETSRYEVNGFFHEYMISRPVEERLFFPLEVSVLEERYCRVTTEGVGQHLAIWNSWDRNKIAYDSLDFLRLRSLTVFGRWEPFFISDKMRVLRVLDLENACGVSDKDVEQIGKVLLRLKFLSLRACKEITRIPDSLGGLRQLQTLDIWKTSVATLVSITKLKKLQYLRAGTTSVPLGDHTTTPSPEAAADPSLSTPSTSGPRAPSPTLESLFHVPESWTLRNQRLPDSRNGGVVVPRRIGQMTALHTLRVIDVSVASGRATLQGLKNLAQLRKLGVSGVNRENCQDLCSAISCHTYLESLSVWFDKGMNRAICLDAISSPPAQLQSLKLYGYVEIMPPWIKDLRKLMKLSLELTTSKREDLVTIGKLEKLHTLRLHVNKVEDAELRFHAGPDDDSDHSSSRLFLGLKVLEIACTNCLHVMFAEGAMKRLELLTVHSCNQPSLQLSGLENLVLLHEVSFKGSYDNKLKEALQQQLDKHPKKPALKLERPSSS</sequence>
<keyword evidence="4" id="KW-0547">Nucleotide-binding</keyword>
<dbReference type="PANTHER" id="PTHR23155">
    <property type="entry name" value="DISEASE RESISTANCE PROTEIN RP"/>
    <property type="match status" value="1"/>
</dbReference>